<comment type="caution">
    <text evidence="3">The sequence shown here is derived from an EMBL/GenBank/DDBJ whole genome shotgun (WGS) entry which is preliminary data.</text>
</comment>
<keyword evidence="4" id="KW-1185">Reference proteome</keyword>
<reference evidence="4" key="1">
    <citation type="journal article" date="2019" name="Int. J. Syst. Evol. Microbiol.">
        <title>The Global Catalogue of Microorganisms (GCM) 10K type strain sequencing project: providing services to taxonomists for standard genome sequencing and annotation.</title>
        <authorList>
            <consortium name="The Broad Institute Genomics Platform"/>
            <consortium name="The Broad Institute Genome Sequencing Center for Infectious Disease"/>
            <person name="Wu L."/>
            <person name="Ma J."/>
        </authorList>
    </citation>
    <scope>NUCLEOTIDE SEQUENCE [LARGE SCALE GENOMIC DNA]</scope>
    <source>
        <strain evidence="4">CGMCC 1.6774</strain>
    </source>
</reference>
<dbReference type="RefSeq" id="WP_378478423.1">
    <property type="nucleotide sequence ID" value="NZ_JBHUIW010000015.1"/>
</dbReference>
<evidence type="ECO:0000259" key="2">
    <source>
        <dbReference type="SMART" id="SM00858"/>
    </source>
</evidence>
<accession>A0ABW5AME8</accession>
<feature type="compositionally biased region" description="Polar residues" evidence="1">
    <location>
        <begin position="268"/>
        <end position="280"/>
    </location>
</feature>
<evidence type="ECO:0000313" key="3">
    <source>
        <dbReference type="EMBL" id="MFD2183262.1"/>
    </source>
</evidence>
<gene>
    <name evidence="3" type="primary">cpaB</name>
    <name evidence="3" type="ORF">ACFSOX_13970</name>
</gene>
<feature type="region of interest" description="Disordered" evidence="1">
    <location>
        <begin position="260"/>
        <end position="297"/>
    </location>
</feature>
<dbReference type="EMBL" id="JBHUIW010000015">
    <property type="protein sequence ID" value="MFD2183262.1"/>
    <property type="molecule type" value="Genomic_DNA"/>
</dbReference>
<name>A0ABW5AME8_9BRAD</name>
<dbReference type="InterPro" id="IPR017592">
    <property type="entry name" value="Pilus_assmbl_Flp-typ_CpaB"/>
</dbReference>
<evidence type="ECO:0000313" key="4">
    <source>
        <dbReference type="Proteomes" id="UP001597314"/>
    </source>
</evidence>
<dbReference type="InterPro" id="IPR013974">
    <property type="entry name" value="SAF"/>
</dbReference>
<dbReference type="Pfam" id="PF08666">
    <property type="entry name" value="SAF"/>
    <property type="match status" value="1"/>
</dbReference>
<proteinExistence type="predicted"/>
<protein>
    <submittedName>
        <fullName evidence="3">Flp pilus assembly protein CpaB</fullName>
    </submittedName>
</protein>
<dbReference type="Pfam" id="PF16976">
    <property type="entry name" value="RcpC"/>
    <property type="match status" value="1"/>
</dbReference>
<dbReference type="SMART" id="SM00858">
    <property type="entry name" value="SAF"/>
    <property type="match status" value="1"/>
</dbReference>
<evidence type="ECO:0000256" key="1">
    <source>
        <dbReference type="SAM" id="MobiDB-lite"/>
    </source>
</evidence>
<dbReference type="Proteomes" id="UP001597314">
    <property type="component" value="Unassembled WGS sequence"/>
</dbReference>
<dbReference type="NCBIfam" id="TIGR03177">
    <property type="entry name" value="pilus_cpaB"/>
    <property type="match status" value="1"/>
</dbReference>
<dbReference type="InterPro" id="IPR031571">
    <property type="entry name" value="RcpC_dom"/>
</dbReference>
<dbReference type="CDD" id="cd11614">
    <property type="entry name" value="SAF_CpaB_FlgA_like"/>
    <property type="match status" value="1"/>
</dbReference>
<feature type="domain" description="SAF" evidence="2">
    <location>
        <begin position="49"/>
        <end position="114"/>
    </location>
</feature>
<organism evidence="3 4">
    <name type="scientific">Rhodoplanes azumiensis</name>
    <dbReference type="NCBI Taxonomy" id="1897628"/>
    <lineage>
        <taxon>Bacteria</taxon>
        <taxon>Pseudomonadati</taxon>
        <taxon>Pseudomonadota</taxon>
        <taxon>Alphaproteobacteria</taxon>
        <taxon>Hyphomicrobiales</taxon>
        <taxon>Nitrobacteraceae</taxon>
        <taxon>Rhodoplanes</taxon>
    </lineage>
</organism>
<sequence>MRSSTVIMIAVAAVFGLLAVFATRTWLNSQAEARLRSLEANRGPPVATRTVVVAARPLRYGHELSPQVLREAAWPSDALPDGGFARISDLLAEGKRVVLTPIEPNEPVLAVKITGPGQRATLSALVGPGMKAVTIRVNDVDGVGGFVLPGDRVDVVLTRQVDEASAGPDGKTGDRKTTSTQVLLQDVRVLAVDQVADERAANPMIPKAVTLEVDTASGQKLSLAASIGSLSLLLRKAGESTETKTTRVTVKDLLEELVGPAPKREAGTTVTVSRGGQKQSYRVPHEGETSGSWAAAE</sequence>